<keyword evidence="4" id="KW-0805">Transcription regulation</keyword>
<dbReference type="Gene3D" id="3.40.50.2300">
    <property type="match status" value="1"/>
</dbReference>
<dbReference type="InterPro" id="IPR016032">
    <property type="entry name" value="Sig_transdc_resp-reg_C-effctor"/>
</dbReference>
<feature type="DNA-binding region" description="OmpR/PhoB-type" evidence="9">
    <location>
        <begin position="131"/>
        <end position="227"/>
    </location>
</feature>
<dbReference type="CDD" id="cd00383">
    <property type="entry name" value="trans_reg_C"/>
    <property type="match status" value="1"/>
</dbReference>
<dbReference type="Proteomes" id="UP000774750">
    <property type="component" value="Unassembled WGS sequence"/>
</dbReference>
<evidence type="ECO:0000256" key="1">
    <source>
        <dbReference type="ARBA" id="ARBA00018672"/>
    </source>
</evidence>
<dbReference type="Pfam" id="PF00486">
    <property type="entry name" value="Trans_reg_C"/>
    <property type="match status" value="1"/>
</dbReference>
<evidence type="ECO:0000259" key="10">
    <source>
        <dbReference type="PROSITE" id="PS50110"/>
    </source>
</evidence>
<dbReference type="InterPro" id="IPR001789">
    <property type="entry name" value="Sig_transdc_resp-reg_receiver"/>
</dbReference>
<dbReference type="Gene3D" id="6.10.250.690">
    <property type="match status" value="1"/>
</dbReference>
<keyword evidence="5 9" id="KW-0238">DNA-binding</keyword>
<dbReference type="GO" id="GO:0000976">
    <property type="term" value="F:transcription cis-regulatory region binding"/>
    <property type="evidence" value="ECO:0007669"/>
    <property type="project" value="TreeGrafter"/>
</dbReference>
<dbReference type="FunFam" id="3.40.50.2300:FF:000001">
    <property type="entry name" value="DNA-binding response regulator PhoB"/>
    <property type="match status" value="1"/>
</dbReference>
<comment type="caution">
    <text evidence="12">The sequence shown here is derived from an EMBL/GenBank/DDBJ whole genome shotgun (WGS) entry which is preliminary data.</text>
</comment>
<organism evidence="12 13">
    <name type="scientific">Merdimmobilis hominis</name>
    <dbReference type="NCBI Taxonomy" id="2897707"/>
    <lineage>
        <taxon>Bacteria</taxon>
        <taxon>Bacillati</taxon>
        <taxon>Bacillota</taxon>
        <taxon>Clostridia</taxon>
        <taxon>Eubacteriales</taxon>
        <taxon>Oscillospiraceae</taxon>
        <taxon>Merdimmobilis</taxon>
    </lineage>
</organism>
<evidence type="ECO:0000313" key="12">
    <source>
        <dbReference type="EMBL" id="MBM6920018.1"/>
    </source>
</evidence>
<keyword evidence="6" id="KW-0804">Transcription</keyword>
<dbReference type="Pfam" id="PF00072">
    <property type="entry name" value="Response_reg"/>
    <property type="match status" value="1"/>
</dbReference>
<reference evidence="12" key="1">
    <citation type="submission" date="2020-08" db="EMBL/GenBank/DDBJ databases">
        <authorList>
            <person name="Cejkova D."/>
            <person name="Kubasova T."/>
            <person name="Jahodarova E."/>
            <person name="Rychlik I."/>
        </authorList>
    </citation>
    <scope>NUCLEOTIDE SEQUENCE</scope>
    <source>
        <strain evidence="12">An559</strain>
    </source>
</reference>
<sequence>MAARILVVDDESRIRDIVCQYLKFEEFSCAEASNGKQAVEMATEGDRPFDLIIMDVMMPFMDGITALRMIREKSDVPVILLTAKGEEYDKIFGFELGADDYVVKPFSPKELIARVKAVLKRVNGGEPEKNEEPYQYKDLVVNPMSYEVTIAGKKLSLTPKEFELLVCFIKNKGSVMTREQLLDEIWGYDFYGDSRTVDTHVKMLRNNLGEYRELIKTVWGVGYRYDEE</sequence>
<dbReference type="Gene3D" id="1.10.10.10">
    <property type="entry name" value="Winged helix-like DNA-binding domain superfamily/Winged helix DNA-binding domain"/>
    <property type="match status" value="1"/>
</dbReference>
<evidence type="ECO:0000256" key="8">
    <source>
        <dbReference type="PROSITE-ProRule" id="PRU00169"/>
    </source>
</evidence>
<proteinExistence type="predicted"/>
<reference evidence="12" key="2">
    <citation type="journal article" date="2021" name="Sci. Rep.">
        <title>The distribution of antibiotic resistance genes in chicken gut microbiota commensals.</title>
        <authorList>
            <person name="Juricova H."/>
            <person name="Matiasovicova J."/>
            <person name="Kubasova T."/>
            <person name="Cejkova D."/>
            <person name="Rychlik I."/>
        </authorList>
    </citation>
    <scope>NUCLEOTIDE SEQUENCE</scope>
    <source>
        <strain evidence="12">An559</strain>
    </source>
</reference>
<dbReference type="GO" id="GO:0006355">
    <property type="term" value="P:regulation of DNA-templated transcription"/>
    <property type="evidence" value="ECO:0007669"/>
    <property type="project" value="InterPro"/>
</dbReference>
<accession>A0A938X4W6</accession>
<evidence type="ECO:0000256" key="5">
    <source>
        <dbReference type="ARBA" id="ARBA00023125"/>
    </source>
</evidence>
<feature type="domain" description="Response regulatory" evidence="10">
    <location>
        <begin position="4"/>
        <end position="119"/>
    </location>
</feature>
<evidence type="ECO:0000256" key="6">
    <source>
        <dbReference type="ARBA" id="ARBA00023163"/>
    </source>
</evidence>
<dbReference type="InterPro" id="IPR036388">
    <property type="entry name" value="WH-like_DNA-bd_sf"/>
</dbReference>
<keyword evidence="13" id="KW-1185">Reference proteome</keyword>
<dbReference type="PROSITE" id="PS51755">
    <property type="entry name" value="OMPR_PHOB"/>
    <property type="match status" value="1"/>
</dbReference>
<keyword evidence="3" id="KW-0902">Two-component regulatory system</keyword>
<evidence type="ECO:0000256" key="2">
    <source>
        <dbReference type="ARBA" id="ARBA00022553"/>
    </source>
</evidence>
<keyword evidence="2 8" id="KW-0597">Phosphoprotein</keyword>
<dbReference type="InterPro" id="IPR011006">
    <property type="entry name" value="CheY-like_superfamily"/>
</dbReference>
<dbReference type="GO" id="GO:0000156">
    <property type="term" value="F:phosphorelay response regulator activity"/>
    <property type="evidence" value="ECO:0007669"/>
    <property type="project" value="TreeGrafter"/>
</dbReference>
<dbReference type="SMART" id="SM00862">
    <property type="entry name" value="Trans_reg_C"/>
    <property type="match status" value="1"/>
</dbReference>
<evidence type="ECO:0000256" key="4">
    <source>
        <dbReference type="ARBA" id="ARBA00023015"/>
    </source>
</evidence>
<dbReference type="CDD" id="cd17574">
    <property type="entry name" value="REC_OmpR"/>
    <property type="match status" value="1"/>
</dbReference>
<name>A0A938X4W6_9FIRM</name>
<evidence type="ECO:0000256" key="3">
    <source>
        <dbReference type="ARBA" id="ARBA00023012"/>
    </source>
</evidence>
<evidence type="ECO:0000313" key="13">
    <source>
        <dbReference type="Proteomes" id="UP000774750"/>
    </source>
</evidence>
<dbReference type="RefSeq" id="WP_204444410.1">
    <property type="nucleotide sequence ID" value="NZ_JACJKY010000003.1"/>
</dbReference>
<evidence type="ECO:0000259" key="11">
    <source>
        <dbReference type="PROSITE" id="PS51755"/>
    </source>
</evidence>
<dbReference type="AlphaFoldDB" id="A0A938X4W6"/>
<dbReference type="GO" id="GO:0005829">
    <property type="term" value="C:cytosol"/>
    <property type="evidence" value="ECO:0007669"/>
    <property type="project" value="TreeGrafter"/>
</dbReference>
<comment type="function">
    <text evidence="7">May play the central regulatory role in sporulation. It may be an element of the effector pathway responsible for the activation of sporulation genes in response to nutritional stress. Spo0A may act in concert with spo0H (a sigma factor) to control the expression of some genes that are critical to the sporulation process.</text>
</comment>
<feature type="domain" description="OmpR/PhoB-type" evidence="11">
    <location>
        <begin position="131"/>
        <end position="227"/>
    </location>
</feature>
<gene>
    <name evidence="12" type="ORF">H6A12_02430</name>
</gene>
<dbReference type="SUPFAM" id="SSF52172">
    <property type="entry name" value="CheY-like"/>
    <property type="match status" value="1"/>
</dbReference>
<evidence type="ECO:0000256" key="9">
    <source>
        <dbReference type="PROSITE-ProRule" id="PRU01091"/>
    </source>
</evidence>
<dbReference type="InterPro" id="IPR001867">
    <property type="entry name" value="OmpR/PhoB-type_DNA-bd"/>
</dbReference>
<dbReference type="PANTHER" id="PTHR48111:SF21">
    <property type="entry name" value="DNA-BINDING DUAL MASTER TRANSCRIPTIONAL REGULATOR RPAA"/>
    <property type="match status" value="1"/>
</dbReference>
<dbReference type="PROSITE" id="PS50110">
    <property type="entry name" value="RESPONSE_REGULATORY"/>
    <property type="match status" value="1"/>
</dbReference>
<dbReference type="FunFam" id="1.10.10.10:FF:000018">
    <property type="entry name" value="DNA-binding response regulator ResD"/>
    <property type="match status" value="1"/>
</dbReference>
<dbReference type="InterPro" id="IPR039420">
    <property type="entry name" value="WalR-like"/>
</dbReference>
<protein>
    <recommendedName>
        <fullName evidence="1">Stage 0 sporulation protein A homolog</fullName>
    </recommendedName>
</protein>
<dbReference type="EMBL" id="JACJKY010000003">
    <property type="protein sequence ID" value="MBM6920018.1"/>
    <property type="molecule type" value="Genomic_DNA"/>
</dbReference>
<feature type="modified residue" description="4-aspartylphosphate" evidence="8">
    <location>
        <position position="55"/>
    </location>
</feature>
<dbReference type="SMART" id="SM00448">
    <property type="entry name" value="REC"/>
    <property type="match status" value="1"/>
</dbReference>
<evidence type="ECO:0000256" key="7">
    <source>
        <dbReference type="ARBA" id="ARBA00024867"/>
    </source>
</evidence>
<dbReference type="SUPFAM" id="SSF46894">
    <property type="entry name" value="C-terminal effector domain of the bipartite response regulators"/>
    <property type="match status" value="1"/>
</dbReference>
<dbReference type="PANTHER" id="PTHR48111">
    <property type="entry name" value="REGULATOR OF RPOS"/>
    <property type="match status" value="1"/>
</dbReference>
<dbReference type="GO" id="GO:0032993">
    <property type="term" value="C:protein-DNA complex"/>
    <property type="evidence" value="ECO:0007669"/>
    <property type="project" value="TreeGrafter"/>
</dbReference>